<reference evidence="10 11" key="1">
    <citation type="journal article" date="2015" name="Infect. Genet. Evol.">
        <title>Genomic sequences of six botulinum neurotoxin-producing strains representing three clostridial species illustrate the mobility and diversity of botulinum neurotoxin genes.</title>
        <authorList>
            <person name="Smith T.J."/>
            <person name="Hill K.K."/>
            <person name="Xie G."/>
            <person name="Foley B.T."/>
            <person name="Williamson C.H."/>
            <person name="Foster J.T."/>
            <person name="Johnson S.L."/>
            <person name="Chertkov O."/>
            <person name="Teshima H."/>
            <person name="Gibbons H.S."/>
            <person name="Johnsky L.A."/>
            <person name="Karavis M.A."/>
            <person name="Smith L.A."/>
        </authorList>
    </citation>
    <scope>NUCLEOTIDE SEQUENCE [LARGE SCALE GENOMIC DNA]</scope>
    <source>
        <strain evidence="10">Sullivan</strain>
    </source>
</reference>
<keyword evidence="11" id="KW-1185">Reference proteome</keyword>
<protein>
    <submittedName>
        <fullName evidence="10">PTS system sorbose-specific iic component family protein</fullName>
    </submittedName>
</protein>
<dbReference type="GO" id="GO:0005886">
    <property type="term" value="C:plasma membrane"/>
    <property type="evidence" value="ECO:0007669"/>
    <property type="project" value="UniProtKB-SubCell"/>
</dbReference>
<name>A0A0A7G022_9CLOT</name>
<dbReference type="Pfam" id="PF03609">
    <property type="entry name" value="EII-Sor"/>
    <property type="match status" value="1"/>
</dbReference>
<dbReference type="OrthoDB" id="9815089at2"/>
<evidence type="ECO:0000313" key="10">
    <source>
        <dbReference type="EMBL" id="AIY85192.1"/>
    </source>
</evidence>
<accession>A0A0A7G022</accession>
<dbReference type="PROSITE" id="PS51106">
    <property type="entry name" value="PTS_EIIC_TYPE_4"/>
    <property type="match status" value="1"/>
</dbReference>
<feature type="transmembrane region" description="Helical" evidence="9">
    <location>
        <begin position="33"/>
        <end position="54"/>
    </location>
</feature>
<keyword evidence="5" id="KW-0598">Phosphotransferase system</keyword>
<evidence type="ECO:0000256" key="3">
    <source>
        <dbReference type="ARBA" id="ARBA00022475"/>
    </source>
</evidence>
<dbReference type="EMBL" id="CP006905">
    <property type="protein sequence ID" value="AIY85192.1"/>
    <property type="molecule type" value="Genomic_DNA"/>
</dbReference>
<evidence type="ECO:0000256" key="7">
    <source>
        <dbReference type="ARBA" id="ARBA00022989"/>
    </source>
</evidence>
<gene>
    <name evidence="10" type="ORF">U729_2956</name>
</gene>
<evidence type="ECO:0000256" key="1">
    <source>
        <dbReference type="ARBA" id="ARBA00004651"/>
    </source>
</evidence>
<organism evidence="10 11">
    <name type="scientific">Clostridium baratii str. Sullivan</name>
    <dbReference type="NCBI Taxonomy" id="1415775"/>
    <lineage>
        <taxon>Bacteria</taxon>
        <taxon>Bacillati</taxon>
        <taxon>Bacillota</taxon>
        <taxon>Clostridia</taxon>
        <taxon>Eubacteriales</taxon>
        <taxon>Clostridiaceae</taxon>
        <taxon>Clostridium</taxon>
    </lineage>
</organism>
<feature type="transmembrane region" description="Helical" evidence="9">
    <location>
        <begin position="98"/>
        <end position="120"/>
    </location>
</feature>
<sequence>MEISLIQCILIGLWTAFCLAGMLLGIYTNRCIILSFGVGIILGDIPTGLAMGAVGELAFMGFGVGAGGTVPPNPMGPGIVGTIMAITMKGTGMDTATALALSFPFAVAFQFLITATYTFATGLTSYAKKGLEKKNFKQFRIAANATIFVFIIVGFLIGFAGAYSAEGLQKVIELIPTWLINGLSVAGKMLPAVGFAMILTVMAKTELIPFVLLGYIAVAYLNLPVMGVAFVGTMFALMEYFRIKHNGKLNGGNEEDEEVVFEDGI</sequence>
<keyword evidence="4" id="KW-0762">Sugar transport</keyword>
<dbReference type="InterPro" id="IPR004700">
    <property type="entry name" value="PTS_IIC_man"/>
</dbReference>
<evidence type="ECO:0000256" key="4">
    <source>
        <dbReference type="ARBA" id="ARBA00022597"/>
    </source>
</evidence>
<dbReference type="HOGENOM" id="CLU_069101_2_1_9"/>
<evidence type="ECO:0000256" key="8">
    <source>
        <dbReference type="ARBA" id="ARBA00023136"/>
    </source>
</evidence>
<evidence type="ECO:0000313" key="11">
    <source>
        <dbReference type="Proteomes" id="UP000030635"/>
    </source>
</evidence>
<feature type="transmembrane region" description="Helical" evidence="9">
    <location>
        <begin position="183"/>
        <end position="203"/>
    </location>
</feature>
<keyword evidence="2" id="KW-0813">Transport</keyword>
<dbReference type="PANTHER" id="PTHR32502:SF8">
    <property type="entry name" value="N-ACETYLGALACTOSAMINE PERMEASE IIC COMPONENT 1"/>
    <property type="match status" value="1"/>
</dbReference>
<keyword evidence="8 9" id="KW-0472">Membrane</keyword>
<dbReference type="AlphaFoldDB" id="A0A0A7G022"/>
<keyword evidence="6 9" id="KW-0812">Transmembrane</keyword>
<dbReference type="KEGG" id="cbv:U729_2956"/>
<dbReference type="PANTHER" id="PTHR32502">
    <property type="entry name" value="N-ACETYLGALACTOSAMINE PERMEASE II COMPONENT-RELATED"/>
    <property type="match status" value="1"/>
</dbReference>
<evidence type="ECO:0000256" key="2">
    <source>
        <dbReference type="ARBA" id="ARBA00022448"/>
    </source>
</evidence>
<dbReference type="RefSeq" id="WP_039316310.1">
    <property type="nucleotide sequence ID" value="NZ_CP006905.1"/>
</dbReference>
<evidence type="ECO:0000256" key="6">
    <source>
        <dbReference type="ARBA" id="ARBA00022692"/>
    </source>
</evidence>
<dbReference type="eggNOG" id="COG3715">
    <property type="taxonomic scope" value="Bacteria"/>
</dbReference>
<comment type="subcellular location">
    <subcellularLocation>
        <location evidence="1">Cell membrane</location>
        <topology evidence="1">Multi-pass membrane protein</topology>
    </subcellularLocation>
</comment>
<feature type="transmembrane region" description="Helical" evidence="9">
    <location>
        <begin position="210"/>
        <end position="238"/>
    </location>
</feature>
<dbReference type="InterPro" id="IPR050303">
    <property type="entry name" value="GatZ_KbaZ_carbometab"/>
</dbReference>
<evidence type="ECO:0000256" key="5">
    <source>
        <dbReference type="ARBA" id="ARBA00022683"/>
    </source>
</evidence>
<dbReference type="Proteomes" id="UP000030635">
    <property type="component" value="Chromosome"/>
</dbReference>
<feature type="transmembrane region" description="Helical" evidence="9">
    <location>
        <begin position="6"/>
        <end position="26"/>
    </location>
</feature>
<dbReference type="GO" id="GO:0009401">
    <property type="term" value="P:phosphoenolpyruvate-dependent sugar phosphotransferase system"/>
    <property type="evidence" value="ECO:0007669"/>
    <property type="project" value="UniProtKB-KW"/>
</dbReference>
<keyword evidence="3" id="KW-1003">Cell membrane</keyword>
<proteinExistence type="predicted"/>
<evidence type="ECO:0000256" key="9">
    <source>
        <dbReference type="SAM" id="Phobius"/>
    </source>
</evidence>
<feature type="transmembrane region" description="Helical" evidence="9">
    <location>
        <begin position="141"/>
        <end position="163"/>
    </location>
</feature>
<keyword evidence="7 9" id="KW-1133">Transmembrane helix</keyword>